<evidence type="ECO:0000256" key="4">
    <source>
        <dbReference type="ARBA" id="ARBA00022833"/>
    </source>
</evidence>
<evidence type="ECO:0000259" key="7">
    <source>
        <dbReference type="PROSITE" id="PS50157"/>
    </source>
</evidence>
<dbReference type="OrthoDB" id="6655837at2759"/>
<dbReference type="InterPro" id="IPR050329">
    <property type="entry name" value="GLI_C2H2-zinc-finger"/>
</dbReference>
<dbReference type="GO" id="GO:0045944">
    <property type="term" value="P:positive regulation of transcription by RNA polymerase II"/>
    <property type="evidence" value="ECO:0007669"/>
    <property type="project" value="UniProtKB-ARBA"/>
</dbReference>
<feature type="non-terminal residue" evidence="8">
    <location>
        <position position="1"/>
    </location>
</feature>
<keyword evidence="6" id="KW-0732">Signal</keyword>
<evidence type="ECO:0000256" key="6">
    <source>
        <dbReference type="SAM" id="SignalP"/>
    </source>
</evidence>
<organism evidence="8">
    <name type="scientific">Oppiella nova</name>
    <dbReference type="NCBI Taxonomy" id="334625"/>
    <lineage>
        <taxon>Eukaryota</taxon>
        <taxon>Metazoa</taxon>
        <taxon>Ecdysozoa</taxon>
        <taxon>Arthropoda</taxon>
        <taxon>Chelicerata</taxon>
        <taxon>Arachnida</taxon>
        <taxon>Acari</taxon>
        <taxon>Acariformes</taxon>
        <taxon>Sarcoptiformes</taxon>
        <taxon>Oribatida</taxon>
        <taxon>Brachypylina</taxon>
        <taxon>Oppioidea</taxon>
        <taxon>Oppiidae</taxon>
        <taxon>Oppiella</taxon>
    </lineage>
</organism>
<accession>A0A7R9MHA8</accession>
<dbReference type="GO" id="GO:0000981">
    <property type="term" value="F:DNA-binding transcription factor activity, RNA polymerase II-specific"/>
    <property type="evidence" value="ECO:0007669"/>
    <property type="project" value="TreeGrafter"/>
</dbReference>
<dbReference type="InterPro" id="IPR036236">
    <property type="entry name" value="Znf_C2H2_sf"/>
</dbReference>
<feature type="domain" description="C2H2-type" evidence="7">
    <location>
        <begin position="189"/>
        <end position="218"/>
    </location>
</feature>
<gene>
    <name evidence="8" type="ORF">ONB1V03_LOCUS16699</name>
</gene>
<dbReference type="EMBL" id="CAJPVJ010019348">
    <property type="protein sequence ID" value="CAG2177267.1"/>
    <property type="molecule type" value="Genomic_DNA"/>
</dbReference>
<evidence type="ECO:0000313" key="9">
    <source>
        <dbReference type="Proteomes" id="UP000728032"/>
    </source>
</evidence>
<keyword evidence="9" id="KW-1185">Reference proteome</keyword>
<keyword evidence="4" id="KW-0862">Zinc</keyword>
<keyword evidence="1" id="KW-0479">Metal-binding</keyword>
<dbReference type="GO" id="GO:0008270">
    <property type="term" value="F:zinc ion binding"/>
    <property type="evidence" value="ECO:0007669"/>
    <property type="project" value="UniProtKB-KW"/>
</dbReference>
<dbReference type="PROSITE" id="PS50157">
    <property type="entry name" value="ZINC_FINGER_C2H2_2"/>
    <property type="match status" value="1"/>
</dbReference>
<evidence type="ECO:0000256" key="1">
    <source>
        <dbReference type="ARBA" id="ARBA00022723"/>
    </source>
</evidence>
<sequence length="330" mass="37794">NYVSLLLFLQIQFPVLSDVLNNKIQCNICSQGYSPNDCIKIINFIQYLRTKSTTQTCESYNREDRHAVIKCFECDWVCGERLALHSIMKALITHKLDESTRRTANTIVSDQRLHSGQIFFCDFNDCSQHFQTWSSLKAYESTGEHLLGQAFKCGLNGCDYQTLYKHVLIDHMSQHMTHTSSVQTSKSKYSCKWEGCGQAFDNRKYLNKHRQTHTVSYPCLVEGCSTTYSKQRYLTTHNYLAHGKKYRCDNGACTFASNMKSDFIAHQLTHSTNRLHKCLFTGCPQLYKSVEGLTGHQLTHHPDAFPDIPWMECSHTIPSTAPQCKAPCIK</sequence>
<dbReference type="EMBL" id="OC934173">
    <property type="protein sequence ID" value="CAD7660129.1"/>
    <property type="molecule type" value="Genomic_DNA"/>
</dbReference>
<keyword evidence="3 5" id="KW-0863">Zinc-finger</keyword>
<feature type="non-terminal residue" evidence="8">
    <location>
        <position position="330"/>
    </location>
</feature>
<dbReference type="GO" id="GO:0005634">
    <property type="term" value="C:nucleus"/>
    <property type="evidence" value="ECO:0007669"/>
    <property type="project" value="UniProtKB-ARBA"/>
</dbReference>
<evidence type="ECO:0000256" key="5">
    <source>
        <dbReference type="PROSITE-ProRule" id="PRU00042"/>
    </source>
</evidence>
<dbReference type="PROSITE" id="PS00028">
    <property type="entry name" value="ZINC_FINGER_C2H2_1"/>
    <property type="match status" value="3"/>
</dbReference>
<dbReference type="GO" id="GO:0000978">
    <property type="term" value="F:RNA polymerase II cis-regulatory region sequence-specific DNA binding"/>
    <property type="evidence" value="ECO:0007669"/>
    <property type="project" value="TreeGrafter"/>
</dbReference>
<evidence type="ECO:0000313" key="8">
    <source>
        <dbReference type="EMBL" id="CAD7660129.1"/>
    </source>
</evidence>
<dbReference type="Gene3D" id="3.30.160.60">
    <property type="entry name" value="Classic Zinc Finger"/>
    <property type="match status" value="2"/>
</dbReference>
<dbReference type="SMART" id="SM00355">
    <property type="entry name" value="ZnF_C2H2"/>
    <property type="match status" value="6"/>
</dbReference>
<dbReference type="AlphaFoldDB" id="A0A7R9MHA8"/>
<feature type="signal peptide" evidence="6">
    <location>
        <begin position="1"/>
        <end position="17"/>
    </location>
</feature>
<proteinExistence type="predicted"/>
<feature type="chain" id="PRO_5035592752" description="C2H2-type domain-containing protein" evidence="6">
    <location>
        <begin position="18"/>
        <end position="330"/>
    </location>
</feature>
<dbReference type="PANTHER" id="PTHR19818:SF139">
    <property type="entry name" value="PAIR-RULE PROTEIN ODD-PAIRED"/>
    <property type="match status" value="1"/>
</dbReference>
<dbReference type="Proteomes" id="UP000728032">
    <property type="component" value="Unassembled WGS sequence"/>
</dbReference>
<evidence type="ECO:0000256" key="2">
    <source>
        <dbReference type="ARBA" id="ARBA00022737"/>
    </source>
</evidence>
<dbReference type="Pfam" id="PF00096">
    <property type="entry name" value="zf-C2H2"/>
    <property type="match status" value="1"/>
</dbReference>
<evidence type="ECO:0000256" key="3">
    <source>
        <dbReference type="ARBA" id="ARBA00022771"/>
    </source>
</evidence>
<dbReference type="InterPro" id="IPR013087">
    <property type="entry name" value="Znf_C2H2_type"/>
</dbReference>
<protein>
    <recommendedName>
        <fullName evidence="7">C2H2-type domain-containing protein</fullName>
    </recommendedName>
</protein>
<dbReference type="SUPFAM" id="SSF57667">
    <property type="entry name" value="beta-beta-alpha zinc fingers"/>
    <property type="match status" value="2"/>
</dbReference>
<keyword evidence="2" id="KW-0677">Repeat</keyword>
<name>A0A7R9MHA8_9ACAR</name>
<reference evidence="8" key="1">
    <citation type="submission" date="2020-11" db="EMBL/GenBank/DDBJ databases">
        <authorList>
            <person name="Tran Van P."/>
        </authorList>
    </citation>
    <scope>NUCLEOTIDE SEQUENCE</scope>
</reference>
<dbReference type="PANTHER" id="PTHR19818">
    <property type="entry name" value="ZINC FINGER PROTEIN ZIC AND GLI"/>
    <property type="match status" value="1"/>
</dbReference>